<sequence length="374" mass="40045">MSHHDGILTVNLRAIARNWLALSRKVGEAQCAAVVKANAYGLGMVPVARSLAHVGCRTFFVATVDEAIELREGLGEAPVIVVLGGVRPGREPALVANAIWPSLFSVDAIARWQRATTVADVSAPCVVKVNTGMTRLGLDLSELANYVASPEARQLDVRYFMSHLACADEPAHPLNREQLGRYQEAAALAASVWPQARRSFANSSGIFLGAEWHQQLARPGAALYGVNPTPGQPNPMEPVVSLRLPIIQYRLLADSAAVGYSATATCQPGQRLAVVLGGYADGLQRQLSSRGEGVFAGRRVPLVGRVSMDATIFDVSAIPESELPPIGAAYIEVLNSELTVNLVASHMNTIGYEVLTSLGNRYQREYVELGDLPS</sequence>
<reference evidence="7" key="1">
    <citation type="journal article" date="2019" name="Int. J. Syst. Evol. Microbiol.">
        <title>The Global Catalogue of Microorganisms (GCM) 10K type strain sequencing project: providing services to taxonomists for standard genome sequencing and annotation.</title>
        <authorList>
            <consortium name="The Broad Institute Genomics Platform"/>
            <consortium name="The Broad Institute Genome Sequencing Center for Infectious Disease"/>
            <person name="Wu L."/>
            <person name="Ma J."/>
        </authorList>
    </citation>
    <scope>NUCLEOTIDE SEQUENCE [LARGE SCALE GENOMIC DNA]</scope>
    <source>
        <strain evidence="7">CECT 8570</strain>
    </source>
</reference>
<keyword evidence="2 4" id="KW-0663">Pyridoxal phosphate</keyword>
<dbReference type="PRINTS" id="PR00992">
    <property type="entry name" value="ALARACEMASE"/>
</dbReference>
<protein>
    <recommendedName>
        <fullName evidence="4">Alanine racemase</fullName>
        <ecNumber evidence="4">5.1.1.1</ecNumber>
    </recommendedName>
</protein>
<comment type="caution">
    <text evidence="6">The sequence shown here is derived from an EMBL/GenBank/DDBJ whole genome shotgun (WGS) entry which is preliminary data.</text>
</comment>
<comment type="function">
    <text evidence="4">Catalyzes the interconversion of L-alanine and D-alanine. May also act on other amino acids.</text>
</comment>
<dbReference type="PANTHER" id="PTHR30511">
    <property type="entry name" value="ALANINE RACEMASE"/>
    <property type="match status" value="1"/>
</dbReference>
<dbReference type="EMBL" id="JBHSCX010000011">
    <property type="protein sequence ID" value="MFC4362829.1"/>
    <property type="molecule type" value="Genomic_DNA"/>
</dbReference>
<dbReference type="RefSeq" id="WP_290260712.1">
    <property type="nucleotide sequence ID" value="NZ_JAUFQG010000004.1"/>
</dbReference>
<dbReference type="Pfam" id="PF00842">
    <property type="entry name" value="Ala_racemase_C"/>
    <property type="match status" value="1"/>
</dbReference>
<dbReference type="SUPFAM" id="SSF51419">
    <property type="entry name" value="PLP-binding barrel"/>
    <property type="match status" value="1"/>
</dbReference>
<dbReference type="Proteomes" id="UP001595840">
    <property type="component" value="Unassembled WGS sequence"/>
</dbReference>
<feature type="active site" description="Proton acceptor; specific for L-alanine" evidence="4">
    <location>
        <position position="260"/>
    </location>
</feature>
<comment type="cofactor">
    <cofactor evidence="1 4">
        <name>pyridoxal 5'-phosphate</name>
        <dbReference type="ChEBI" id="CHEBI:597326"/>
    </cofactor>
</comment>
<evidence type="ECO:0000259" key="5">
    <source>
        <dbReference type="SMART" id="SM01005"/>
    </source>
</evidence>
<feature type="binding site" evidence="4">
    <location>
        <position position="308"/>
    </location>
    <ligand>
        <name>substrate</name>
    </ligand>
</feature>
<dbReference type="CDD" id="cd00430">
    <property type="entry name" value="PLPDE_III_AR"/>
    <property type="match status" value="1"/>
</dbReference>
<comment type="catalytic activity">
    <reaction evidence="4">
        <text>L-alanine = D-alanine</text>
        <dbReference type="Rhea" id="RHEA:20249"/>
        <dbReference type="ChEBI" id="CHEBI:57416"/>
        <dbReference type="ChEBI" id="CHEBI:57972"/>
        <dbReference type="EC" id="5.1.1.1"/>
    </reaction>
</comment>
<feature type="binding site" evidence="4">
    <location>
        <position position="135"/>
    </location>
    <ligand>
        <name>substrate</name>
    </ligand>
</feature>
<keyword evidence="7" id="KW-1185">Reference proteome</keyword>
<evidence type="ECO:0000256" key="4">
    <source>
        <dbReference type="HAMAP-Rule" id="MF_01201"/>
    </source>
</evidence>
<proteinExistence type="inferred from homology"/>
<keyword evidence="3 4" id="KW-0413">Isomerase</keyword>
<feature type="modified residue" description="N6-(pyridoxal phosphate)lysine" evidence="4">
    <location>
        <position position="36"/>
    </location>
</feature>
<dbReference type="InterPro" id="IPR009006">
    <property type="entry name" value="Ala_racemase/Decarboxylase_C"/>
</dbReference>
<dbReference type="InterPro" id="IPR001608">
    <property type="entry name" value="Ala_racemase_N"/>
</dbReference>
<dbReference type="GO" id="GO:0008784">
    <property type="term" value="F:alanine racemase activity"/>
    <property type="evidence" value="ECO:0007669"/>
    <property type="project" value="UniProtKB-EC"/>
</dbReference>
<dbReference type="Pfam" id="PF01168">
    <property type="entry name" value="Ala_racemase_N"/>
    <property type="match status" value="1"/>
</dbReference>
<accession>A0ABV8V715</accession>
<dbReference type="NCBIfam" id="TIGR00492">
    <property type="entry name" value="alr"/>
    <property type="match status" value="1"/>
</dbReference>
<comment type="pathway">
    <text evidence="4">Amino-acid biosynthesis; D-alanine biosynthesis; D-alanine from L-alanine: step 1/1.</text>
</comment>
<comment type="similarity">
    <text evidence="4">Belongs to the alanine racemase family.</text>
</comment>
<dbReference type="SUPFAM" id="SSF50621">
    <property type="entry name" value="Alanine racemase C-terminal domain-like"/>
    <property type="match status" value="1"/>
</dbReference>
<organism evidence="6 7">
    <name type="scientific">Simiduia curdlanivorans</name>
    <dbReference type="NCBI Taxonomy" id="1492769"/>
    <lineage>
        <taxon>Bacteria</taxon>
        <taxon>Pseudomonadati</taxon>
        <taxon>Pseudomonadota</taxon>
        <taxon>Gammaproteobacteria</taxon>
        <taxon>Cellvibrionales</taxon>
        <taxon>Cellvibrionaceae</taxon>
        <taxon>Simiduia</taxon>
    </lineage>
</organism>
<feature type="active site" description="Proton acceptor; specific for D-alanine" evidence="4">
    <location>
        <position position="36"/>
    </location>
</feature>
<dbReference type="SMART" id="SM01005">
    <property type="entry name" value="Ala_racemase_C"/>
    <property type="match status" value="1"/>
</dbReference>
<dbReference type="EC" id="5.1.1.1" evidence="4"/>
<dbReference type="InterPro" id="IPR011079">
    <property type="entry name" value="Ala_racemase_C"/>
</dbReference>
<evidence type="ECO:0000256" key="3">
    <source>
        <dbReference type="ARBA" id="ARBA00023235"/>
    </source>
</evidence>
<feature type="domain" description="Alanine racemase C-terminal" evidence="5">
    <location>
        <begin position="239"/>
        <end position="367"/>
    </location>
</feature>
<name>A0ABV8V715_9GAMM</name>
<dbReference type="InterPro" id="IPR020622">
    <property type="entry name" value="Ala_racemase_pyridoxalP-BS"/>
</dbReference>
<evidence type="ECO:0000313" key="7">
    <source>
        <dbReference type="Proteomes" id="UP001595840"/>
    </source>
</evidence>
<dbReference type="Gene3D" id="2.40.37.10">
    <property type="entry name" value="Lyase, Ornithine Decarboxylase, Chain A, domain 1"/>
    <property type="match status" value="1"/>
</dbReference>
<evidence type="ECO:0000256" key="1">
    <source>
        <dbReference type="ARBA" id="ARBA00001933"/>
    </source>
</evidence>
<gene>
    <name evidence="6" type="primary">alr</name>
    <name evidence="6" type="ORF">ACFOX3_10990</name>
</gene>
<dbReference type="InterPro" id="IPR000821">
    <property type="entry name" value="Ala_racemase"/>
</dbReference>
<dbReference type="HAMAP" id="MF_01201">
    <property type="entry name" value="Ala_racemase"/>
    <property type="match status" value="1"/>
</dbReference>
<evidence type="ECO:0000313" key="6">
    <source>
        <dbReference type="EMBL" id="MFC4362829.1"/>
    </source>
</evidence>
<dbReference type="PROSITE" id="PS00395">
    <property type="entry name" value="ALANINE_RACEMASE"/>
    <property type="match status" value="1"/>
</dbReference>
<dbReference type="PANTHER" id="PTHR30511:SF0">
    <property type="entry name" value="ALANINE RACEMASE, CATABOLIC-RELATED"/>
    <property type="match status" value="1"/>
</dbReference>
<evidence type="ECO:0000256" key="2">
    <source>
        <dbReference type="ARBA" id="ARBA00022898"/>
    </source>
</evidence>
<dbReference type="InterPro" id="IPR029066">
    <property type="entry name" value="PLP-binding_barrel"/>
</dbReference>
<dbReference type="Gene3D" id="3.20.20.10">
    <property type="entry name" value="Alanine racemase"/>
    <property type="match status" value="1"/>
</dbReference>